<gene>
    <name evidence="1" type="ORF">CF386_12605</name>
</gene>
<evidence type="ECO:0008006" key="3">
    <source>
        <dbReference type="Google" id="ProtNLM"/>
    </source>
</evidence>
<evidence type="ECO:0000313" key="2">
    <source>
        <dbReference type="Proteomes" id="UP000242175"/>
    </source>
</evidence>
<dbReference type="Pfam" id="PF08238">
    <property type="entry name" value="Sel1"/>
    <property type="match status" value="3"/>
</dbReference>
<dbReference type="EMBL" id="CP022356">
    <property type="protein sequence ID" value="ASK79867.1"/>
    <property type="molecule type" value="Genomic_DNA"/>
</dbReference>
<dbReference type="Gene3D" id="1.25.40.10">
    <property type="entry name" value="Tetratricopeptide repeat domain"/>
    <property type="match status" value="1"/>
</dbReference>
<dbReference type="Proteomes" id="UP000242175">
    <property type="component" value="Chromosome small"/>
</dbReference>
<protein>
    <recommendedName>
        <fullName evidence="3">Sel1 repeat family protein</fullName>
    </recommendedName>
</protein>
<name>A0A220VHN0_9GAMM</name>
<reference evidence="1 2" key="1">
    <citation type="journal article" date="2016" name="Int. J. Syst. Evol. Microbiol.">
        <title>Paraphotobacterium marinum gen. nov., sp. nov., a member of the family Vibrionaceae, isolated from surface seawater.</title>
        <authorList>
            <person name="Huang Z."/>
            <person name="Dong C."/>
            <person name="Shao Z."/>
        </authorList>
    </citation>
    <scope>NUCLEOTIDE SEQUENCE [LARGE SCALE GENOMIC DNA]</scope>
    <source>
        <strain evidence="1 2">NSCS20N07D</strain>
    </source>
</reference>
<evidence type="ECO:0000313" key="1">
    <source>
        <dbReference type="EMBL" id="ASK79867.1"/>
    </source>
</evidence>
<dbReference type="PANTHER" id="PTHR11102">
    <property type="entry name" value="SEL-1-LIKE PROTEIN"/>
    <property type="match status" value="1"/>
</dbReference>
<keyword evidence="2" id="KW-1185">Reference proteome</keyword>
<dbReference type="AlphaFoldDB" id="A0A220VHN0"/>
<dbReference type="SUPFAM" id="SSF81901">
    <property type="entry name" value="HCP-like"/>
    <property type="match status" value="1"/>
</dbReference>
<dbReference type="OrthoDB" id="6114904at2"/>
<proteinExistence type="predicted"/>
<accession>A0A220VHN0</accession>
<dbReference type="PANTHER" id="PTHR11102:SF160">
    <property type="entry name" value="ERAD-ASSOCIATED E3 UBIQUITIN-PROTEIN LIGASE COMPONENT HRD3"/>
    <property type="match status" value="1"/>
</dbReference>
<sequence>MLRIIFLGIFLVSSYSYGSSFEDVIKKARSNNDDAQLQVAKDYFYGHGVKKNYKKALFWFEILAKKSNADAEYYLGKMYDDGLGVRSSASKALYWYTISSNQNNAYAEESLGDLYLSGMGVPNNQLTAYTWFRLSLINGFKNQSLLNKIHLLENELPANSIAYVNQKLKHLNRYNEKHNYDFIFA</sequence>
<dbReference type="KEGG" id="pmai:CF386_12605"/>
<dbReference type="SMART" id="SM00671">
    <property type="entry name" value="SEL1"/>
    <property type="match status" value="3"/>
</dbReference>
<dbReference type="RefSeq" id="WP_089074775.1">
    <property type="nucleotide sequence ID" value="NZ_CBCSAM010000003.1"/>
</dbReference>
<organism evidence="1 2">
    <name type="scientific">Paraphotobacterium marinum</name>
    <dbReference type="NCBI Taxonomy" id="1755811"/>
    <lineage>
        <taxon>Bacteria</taxon>
        <taxon>Pseudomonadati</taxon>
        <taxon>Pseudomonadota</taxon>
        <taxon>Gammaproteobacteria</taxon>
        <taxon>Vibrionales</taxon>
        <taxon>Vibrionaceae</taxon>
        <taxon>Paraphotobacterium</taxon>
    </lineage>
</organism>
<dbReference type="InterPro" id="IPR011990">
    <property type="entry name" value="TPR-like_helical_dom_sf"/>
</dbReference>
<dbReference type="InterPro" id="IPR050767">
    <property type="entry name" value="Sel1_AlgK"/>
</dbReference>
<dbReference type="InterPro" id="IPR006597">
    <property type="entry name" value="Sel1-like"/>
</dbReference>